<keyword evidence="1" id="KW-0472">Membrane</keyword>
<feature type="transmembrane region" description="Helical" evidence="1">
    <location>
        <begin position="51"/>
        <end position="70"/>
    </location>
</feature>
<evidence type="ECO:0000313" key="3">
    <source>
        <dbReference type="WBParaSite" id="L893_g2875.t1"/>
    </source>
</evidence>
<organism evidence="2 3">
    <name type="scientific">Steinernema glaseri</name>
    <dbReference type="NCBI Taxonomy" id="37863"/>
    <lineage>
        <taxon>Eukaryota</taxon>
        <taxon>Metazoa</taxon>
        <taxon>Ecdysozoa</taxon>
        <taxon>Nematoda</taxon>
        <taxon>Chromadorea</taxon>
        <taxon>Rhabditida</taxon>
        <taxon>Tylenchina</taxon>
        <taxon>Panagrolaimomorpha</taxon>
        <taxon>Strongyloidoidea</taxon>
        <taxon>Steinernematidae</taxon>
        <taxon>Steinernema</taxon>
    </lineage>
</organism>
<keyword evidence="1" id="KW-0812">Transmembrane</keyword>
<proteinExistence type="predicted"/>
<feature type="transmembrane region" description="Helical" evidence="1">
    <location>
        <begin position="90"/>
        <end position="115"/>
    </location>
</feature>
<dbReference type="Proteomes" id="UP000095287">
    <property type="component" value="Unplaced"/>
</dbReference>
<feature type="transmembrane region" description="Helical" evidence="1">
    <location>
        <begin position="153"/>
        <end position="177"/>
    </location>
</feature>
<sequence>MTYRDIDEELSQLRAIANANDLTVNHDGDNVNVKFEKSNCFCGSMNLTQGIGLICAVELFFSVVLLLQAPDVLRVEGRYFYFEETFLQSGLYLFLVELVVLVSCIATILLLYIGHRRMQARLVIPHIIWQIMFIGFAMGISAMFLRLTLTKRMLVPSSVVMLILFSIPAILEMWWAFEMIRFYKQLRTNELINRRLRRRSQQVLRNAFANGLLQFQKFNDPLFVTSL</sequence>
<accession>A0A1I7ZQE1</accession>
<dbReference type="AlphaFoldDB" id="A0A1I7ZQE1"/>
<name>A0A1I7ZQE1_9BILA</name>
<feature type="transmembrane region" description="Helical" evidence="1">
    <location>
        <begin position="127"/>
        <end position="147"/>
    </location>
</feature>
<keyword evidence="2" id="KW-1185">Reference proteome</keyword>
<keyword evidence="1" id="KW-1133">Transmembrane helix</keyword>
<protein>
    <submittedName>
        <fullName evidence="3">RGS domain-containing protein</fullName>
    </submittedName>
</protein>
<reference evidence="3" key="1">
    <citation type="submission" date="2016-11" db="UniProtKB">
        <authorList>
            <consortium name="WormBaseParasite"/>
        </authorList>
    </citation>
    <scope>IDENTIFICATION</scope>
</reference>
<evidence type="ECO:0000313" key="2">
    <source>
        <dbReference type="Proteomes" id="UP000095287"/>
    </source>
</evidence>
<evidence type="ECO:0000256" key="1">
    <source>
        <dbReference type="SAM" id="Phobius"/>
    </source>
</evidence>
<dbReference type="WBParaSite" id="L893_g2875.t1">
    <property type="protein sequence ID" value="L893_g2875.t1"/>
    <property type="gene ID" value="L893_g2875"/>
</dbReference>